<proteinExistence type="predicted"/>
<sequence length="384" mass="41015">MSESTKKNDRELTDAAWAKLQQKLAQEPARPQWSRWSEQLTADAAAAPLTASVTEAPAMAGSASQPAIPQAYPNSPESGHTKKSGSFASWLHKNKKWVAGAAAAGVIAVTVATPSGNQALAAILNKFRMQQLTVVQENDLQTILNGAFGDGKERESINKFGTFSQTSGKPIGEVDASEASKLAGHKIIIPPEYDAKNKIYVSPSNSLTFNMNVDEVNKAMKRLGATKLLPASVDGKPITLEMGETVHLYVVSKDSPEKGDSKGYSFTQTPVPTITVDPSIPVAEALDAVLQFPLLPQNLKESLQTAGVLQGGSVPLPIIDNGQVEKVKVEGVDVIVSTNQYNQGKTTYYSATWVKQGQLYRVDGSNGLTSRAALIAKVTELIKL</sequence>
<evidence type="ECO:0000313" key="2">
    <source>
        <dbReference type="EMBL" id="MFD1224113.1"/>
    </source>
</evidence>
<dbReference type="RefSeq" id="WP_345592884.1">
    <property type="nucleotide sequence ID" value="NZ_BAABJG010000036.1"/>
</dbReference>
<name>A0ABW3UTQ2_9BACL</name>
<evidence type="ECO:0000256" key="1">
    <source>
        <dbReference type="SAM" id="MobiDB-lite"/>
    </source>
</evidence>
<comment type="caution">
    <text evidence="2">The sequence shown here is derived from an EMBL/GenBank/DDBJ whole genome shotgun (WGS) entry which is preliminary data.</text>
</comment>
<accession>A0ABW3UTQ2</accession>
<keyword evidence="3" id="KW-1185">Reference proteome</keyword>
<organism evidence="2 3">
    <name type="scientific">Paenibacillus vulneris</name>
    <dbReference type="NCBI Taxonomy" id="1133364"/>
    <lineage>
        <taxon>Bacteria</taxon>
        <taxon>Bacillati</taxon>
        <taxon>Bacillota</taxon>
        <taxon>Bacilli</taxon>
        <taxon>Bacillales</taxon>
        <taxon>Paenibacillaceae</taxon>
        <taxon>Paenibacillus</taxon>
    </lineage>
</organism>
<reference evidence="3" key="1">
    <citation type="journal article" date="2019" name="Int. J. Syst. Evol. Microbiol.">
        <title>The Global Catalogue of Microorganisms (GCM) 10K type strain sequencing project: providing services to taxonomists for standard genome sequencing and annotation.</title>
        <authorList>
            <consortium name="The Broad Institute Genomics Platform"/>
            <consortium name="The Broad Institute Genome Sequencing Center for Infectious Disease"/>
            <person name="Wu L."/>
            <person name="Ma J."/>
        </authorList>
    </citation>
    <scope>NUCLEOTIDE SEQUENCE [LARGE SCALE GENOMIC DNA]</scope>
    <source>
        <strain evidence="3">CCUG 53270</strain>
    </source>
</reference>
<gene>
    <name evidence="2" type="ORF">ACFQ4B_28805</name>
</gene>
<evidence type="ECO:0000313" key="3">
    <source>
        <dbReference type="Proteomes" id="UP001597180"/>
    </source>
</evidence>
<dbReference type="Proteomes" id="UP001597180">
    <property type="component" value="Unassembled WGS sequence"/>
</dbReference>
<protein>
    <recommendedName>
        <fullName evidence="4">DUF4367 domain-containing protein</fullName>
    </recommendedName>
</protein>
<feature type="compositionally biased region" description="Polar residues" evidence="1">
    <location>
        <begin position="62"/>
        <end position="78"/>
    </location>
</feature>
<evidence type="ECO:0008006" key="4">
    <source>
        <dbReference type="Google" id="ProtNLM"/>
    </source>
</evidence>
<feature type="region of interest" description="Disordered" evidence="1">
    <location>
        <begin position="56"/>
        <end position="85"/>
    </location>
</feature>
<dbReference type="EMBL" id="JBHTLU010000042">
    <property type="protein sequence ID" value="MFD1224113.1"/>
    <property type="molecule type" value="Genomic_DNA"/>
</dbReference>